<dbReference type="InterPro" id="IPR051454">
    <property type="entry name" value="RNA/ubiquinone_mod_enzymes"/>
</dbReference>
<dbReference type="PROSITE" id="PS01276">
    <property type="entry name" value="PEPTIDASE_U32"/>
    <property type="match status" value="1"/>
</dbReference>
<dbReference type="PANTHER" id="PTHR30217:SF10">
    <property type="entry name" value="23S RRNA 5-HYDROXYCYTIDINE C2501 SYNTHASE"/>
    <property type="match status" value="1"/>
</dbReference>
<dbReference type="Pfam" id="PF01136">
    <property type="entry name" value="Peptidase_U32"/>
    <property type="match status" value="2"/>
</dbReference>
<accession>A0ABS6G3C7</accession>
<name>A0ABS6G3C7_9FIRM</name>
<evidence type="ECO:0000313" key="3">
    <source>
        <dbReference type="Proteomes" id="UP000779508"/>
    </source>
</evidence>
<dbReference type="PANTHER" id="PTHR30217">
    <property type="entry name" value="PEPTIDASE U32 FAMILY"/>
    <property type="match status" value="1"/>
</dbReference>
<feature type="domain" description="Peptidase U32 collagenase" evidence="1">
    <location>
        <begin position="391"/>
        <end position="510"/>
    </location>
</feature>
<dbReference type="InterPro" id="IPR001539">
    <property type="entry name" value="Peptidase_U32"/>
</dbReference>
<keyword evidence="3" id="KW-1185">Reference proteome</keyword>
<sequence>MQHIELLAPAGSFEALKAAVQNGADAVYLGGVDFGARAYASNFDRDTMKEAVEYAHIRGVKVYVTVNTLMKDSEVQSLMKYIKFLYEIDVDAVLVQDIGVFNLIKETFPDFEIHASTQMTLHNKHGVELLKNMGVNRAVLARELTVEEIKSIYNETDIELEVFIHGALCVSYSGQCLMSSFIGGRSGNRGRCAQPCRREYSLLKLNTDQLLKSDKAFHLSMRDLNTVGEIGRLIDAGVTSFKIEGRMKKPQYVASIVRGYRRAIDTYLDNRKVLRDKALEEEMEQMFNRKFTKGYLFSSPKADVINIEKPNNRGLYLGRIEHFDVRENKLKIKLEVDIAQGDGIEIWNKSSGDIGGTIRNIYINNKLVKEAKKGQVVEIEMKGDIQKGDEVYKTLNISLMDELERTYAHDKEHKKIFIYGEVQIEIDEKIKLHLWDEEGHTVYVQSDDVVQRAMKVPLTEDKLLEQLSKLGNTPFELYNLDISLEENSSVPISVLNSLRRDAVEKLVELRKTRHAREKIEDLRFTRKLEDLKISSENRDGKITKQQKISVKLDTLEQLKVALNYSINRIYYGDISTFKEAISLCKDKNIEIYLRTPPILRDSEYEILEKLVKGLKFDGILAGDLGIIRFNNTYFKLPLIGDFSLNVMNSYTIDSFEKLGLNGITLSPELDFKTIYKLNLDNGLEKEAIIYGKTTVMTIEYCPLVQENQCDHKCGECRYPKYKYNFGLKDAKNVTFPFGKDYWGRSTILNSKPLFMLDKLNDFKDINIGWLRLEFTDETNNEIEDIIVMTLNNMNNILTGKNLKYSEDYTNKLKDGFTRGHYYRGVE</sequence>
<proteinExistence type="predicted"/>
<comment type="caution">
    <text evidence="2">The sequence shown here is derived from an EMBL/GenBank/DDBJ whole genome shotgun (WGS) entry which is preliminary data.</text>
</comment>
<evidence type="ECO:0000313" key="2">
    <source>
        <dbReference type="EMBL" id="MBU5676990.1"/>
    </source>
</evidence>
<dbReference type="InterPro" id="IPR020988">
    <property type="entry name" value="Pept_U32_collagenase"/>
</dbReference>
<protein>
    <submittedName>
        <fullName evidence="2">DUF3656 domain-containing protein</fullName>
    </submittedName>
</protein>
<gene>
    <name evidence="2" type="ORF">KQI88_11240</name>
</gene>
<dbReference type="Proteomes" id="UP000779508">
    <property type="component" value="Unassembled WGS sequence"/>
</dbReference>
<organism evidence="2 3">
    <name type="scientific">Alkaliphilus flagellatus</name>
    <dbReference type="NCBI Taxonomy" id="2841507"/>
    <lineage>
        <taxon>Bacteria</taxon>
        <taxon>Bacillati</taxon>
        <taxon>Bacillota</taxon>
        <taxon>Clostridia</taxon>
        <taxon>Peptostreptococcales</taxon>
        <taxon>Natronincolaceae</taxon>
        <taxon>Alkaliphilus</taxon>
    </lineage>
</organism>
<dbReference type="EMBL" id="JAHLQK010000004">
    <property type="protein sequence ID" value="MBU5676990.1"/>
    <property type="molecule type" value="Genomic_DNA"/>
</dbReference>
<reference evidence="2 3" key="1">
    <citation type="submission" date="2021-06" db="EMBL/GenBank/DDBJ databases">
        <authorList>
            <person name="Sun Q."/>
            <person name="Li D."/>
        </authorList>
    </citation>
    <scope>NUCLEOTIDE SEQUENCE [LARGE SCALE GENOMIC DNA]</scope>
    <source>
        <strain evidence="2 3">MSJ-5</strain>
    </source>
</reference>
<dbReference type="Pfam" id="PF12392">
    <property type="entry name" value="DUF3656"/>
    <property type="match status" value="1"/>
</dbReference>
<evidence type="ECO:0000259" key="1">
    <source>
        <dbReference type="Pfam" id="PF12392"/>
    </source>
</evidence>
<dbReference type="RefSeq" id="WP_216417383.1">
    <property type="nucleotide sequence ID" value="NZ_JAHLQK010000004.1"/>
</dbReference>